<keyword evidence="4" id="KW-0804">Transcription</keyword>
<keyword evidence="3" id="KW-0240">DNA-directed RNA polymerase</keyword>
<evidence type="ECO:0000256" key="5">
    <source>
        <dbReference type="ARBA" id="ARBA00023242"/>
    </source>
</evidence>
<evidence type="ECO:0000256" key="6">
    <source>
        <dbReference type="SAM" id="MobiDB-lite"/>
    </source>
</evidence>
<evidence type="ECO:0000256" key="3">
    <source>
        <dbReference type="ARBA" id="ARBA00022478"/>
    </source>
</evidence>
<dbReference type="AlphaFoldDB" id="A0A165PDN2"/>
<evidence type="ECO:0000256" key="1">
    <source>
        <dbReference type="ARBA" id="ARBA00004604"/>
    </source>
</evidence>
<dbReference type="Pfam" id="PF06870">
    <property type="entry name" value="RNA_pol_I_A49"/>
    <property type="match status" value="1"/>
</dbReference>
<protein>
    <submittedName>
        <fullName evidence="7">RNA polymerase I associated factor, A49-like protein</fullName>
    </submittedName>
</protein>
<gene>
    <name evidence="7" type="ORF">DAEQUDRAFT_812411</name>
</gene>
<dbReference type="EMBL" id="KV429070">
    <property type="protein sequence ID" value="KZT68077.1"/>
    <property type="molecule type" value="Genomic_DNA"/>
</dbReference>
<accession>A0A165PDN2</accession>
<comment type="similarity">
    <text evidence="2">Belongs to the eukaryotic RPA49/POLR1E RNA polymerase subunit family.</text>
</comment>
<dbReference type="GO" id="GO:0006351">
    <property type="term" value="P:DNA-templated transcription"/>
    <property type="evidence" value="ECO:0007669"/>
    <property type="project" value="InterPro"/>
</dbReference>
<sequence length="425" mass="47728">MASASNSRKRKRDTDDAGKVTLQNSTLPASQLGPVLASFPAHRPPKNTSFRCWRRDKRVDGTDPFASQDTIVAGETETVEFFTSGETQQASVGCSYLVGVHNKRTNTTVFRPAPLHVMSQQVKALKNLAPIEVTNEERAQLRNKLGEAFGTKKAKAAIRAQERNRVDIDALKGVTGHLQETIMENTSSLPTLEEAKEVVNSNRLIPPHNPDAERPDDVYKLHDIIPETEFNALSVAPFRSAQNDRERKALLPFRHSNWINQHVFKLFQAPKLRKTDMKIVMYISAMFAFKLAARSVNDKETLQKKLTGVPQIVTDGLLSRFTESERDTNKIKVTSQAETMLMTYMLALCLRVDDFSTDTELIAHDLKLPVSKVNPLFKALGCNIRKLDHKDLKRLGLPDSAAESKRAVLEVPVKFPQPRPKRGRR</sequence>
<dbReference type="STRING" id="1314783.A0A165PDN2"/>
<evidence type="ECO:0000313" key="8">
    <source>
        <dbReference type="Proteomes" id="UP000076727"/>
    </source>
</evidence>
<dbReference type="OrthoDB" id="532500at2759"/>
<dbReference type="GO" id="GO:0005730">
    <property type="term" value="C:nucleolus"/>
    <property type="evidence" value="ECO:0007669"/>
    <property type="project" value="UniProtKB-SubCell"/>
</dbReference>
<name>A0A165PDN2_9APHY</name>
<feature type="region of interest" description="Disordered" evidence="6">
    <location>
        <begin position="1"/>
        <end position="41"/>
    </location>
</feature>
<keyword evidence="5" id="KW-0539">Nucleus</keyword>
<proteinExistence type="inferred from homology"/>
<keyword evidence="8" id="KW-1185">Reference proteome</keyword>
<comment type="subcellular location">
    <subcellularLocation>
        <location evidence="1">Nucleus</location>
        <location evidence="1">Nucleolus</location>
    </subcellularLocation>
</comment>
<evidence type="ECO:0000256" key="4">
    <source>
        <dbReference type="ARBA" id="ARBA00023163"/>
    </source>
</evidence>
<reference evidence="7 8" key="1">
    <citation type="journal article" date="2016" name="Mol. Biol. Evol.">
        <title>Comparative Genomics of Early-Diverging Mushroom-Forming Fungi Provides Insights into the Origins of Lignocellulose Decay Capabilities.</title>
        <authorList>
            <person name="Nagy L.G."/>
            <person name="Riley R."/>
            <person name="Tritt A."/>
            <person name="Adam C."/>
            <person name="Daum C."/>
            <person name="Floudas D."/>
            <person name="Sun H."/>
            <person name="Yadav J.S."/>
            <person name="Pangilinan J."/>
            <person name="Larsson K.H."/>
            <person name="Matsuura K."/>
            <person name="Barry K."/>
            <person name="Labutti K."/>
            <person name="Kuo R."/>
            <person name="Ohm R.A."/>
            <person name="Bhattacharya S.S."/>
            <person name="Shirouzu T."/>
            <person name="Yoshinaga Y."/>
            <person name="Martin F.M."/>
            <person name="Grigoriev I.V."/>
            <person name="Hibbett D.S."/>
        </authorList>
    </citation>
    <scope>NUCLEOTIDE SEQUENCE [LARGE SCALE GENOMIC DNA]</scope>
    <source>
        <strain evidence="7 8">L-15889</strain>
    </source>
</reference>
<dbReference type="GO" id="GO:0003677">
    <property type="term" value="F:DNA binding"/>
    <property type="evidence" value="ECO:0007669"/>
    <property type="project" value="InterPro"/>
</dbReference>
<organism evidence="7 8">
    <name type="scientific">Daedalea quercina L-15889</name>
    <dbReference type="NCBI Taxonomy" id="1314783"/>
    <lineage>
        <taxon>Eukaryota</taxon>
        <taxon>Fungi</taxon>
        <taxon>Dikarya</taxon>
        <taxon>Basidiomycota</taxon>
        <taxon>Agaricomycotina</taxon>
        <taxon>Agaricomycetes</taxon>
        <taxon>Polyporales</taxon>
        <taxon>Fomitopsis</taxon>
    </lineage>
</organism>
<dbReference type="Proteomes" id="UP000076727">
    <property type="component" value="Unassembled WGS sequence"/>
</dbReference>
<dbReference type="InterPro" id="IPR009668">
    <property type="entry name" value="RNA_pol-assoc_fac_A49-like"/>
</dbReference>
<dbReference type="PANTHER" id="PTHR14440">
    <property type="entry name" value="DNA-DIRECTED RNA POLYMERASE I SUBUNIT RPA49"/>
    <property type="match status" value="1"/>
</dbReference>
<evidence type="ECO:0000313" key="7">
    <source>
        <dbReference type="EMBL" id="KZT68077.1"/>
    </source>
</evidence>
<dbReference type="GO" id="GO:0000428">
    <property type="term" value="C:DNA-directed RNA polymerase complex"/>
    <property type="evidence" value="ECO:0007669"/>
    <property type="project" value="UniProtKB-KW"/>
</dbReference>
<evidence type="ECO:0000256" key="2">
    <source>
        <dbReference type="ARBA" id="ARBA00009430"/>
    </source>
</evidence>